<dbReference type="EMBL" id="PDLM01000001">
    <property type="protein sequence ID" value="RDW89116.1"/>
    <property type="molecule type" value="Genomic_DNA"/>
</dbReference>
<name>A0A3D8SS27_9HELO</name>
<accession>A0A3D8SS27</accession>
<evidence type="ECO:0000313" key="3">
    <source>
        <dbReference type="Proteomes" id="UP000256645"/>
    </source>
</evidence>
<feature type="compositionally biased region" description="Polar residues" evidence="1">
    <location>
        <begin position="196"/>
        <end position="211"/>
    </location>
</feature>
<evidence type="ECO:0000256" key="1">
    <source>
        <dbReference type="SAM" id="MobiDB-lite"/>
    </source>
</evidence>
<comment type="caution">
    <text evidence="2">The sequence shown here is derived from an EMBL/GenBank/DDBJ whole genome shotgun (WGS) entry which is preliminary data.</text>
</comment>
<reference evidence="2 3" key="1">
    <citation type="journal article" date="2018" name="IMA Fungus">
        <title>IMA Genome-F 9: Draft genome sequence of Annulohypoxylon stygium, Aspergillus mulundensis, Berkeleyomyces basicola (syn. Thielaviopsis basicola), Ceratocystis smalleyi, two Cercospora beticola strains, Coleophoma cylindrospora, Fusarium fracticaudum, Phialophora cf. hyalina, and Morchella septimelata.</title>
        <authorList>
            <person name="Wingfield B.D."/>
            <person name="Bills G.F."/>
            <person name="Dong Y."/>
            <person name="Huang W."/>
            <person name="Nel W.J."/>
            <person name="Swalarsk-Parry B.S."/>
            <person name="Vaghefi N."/>
            <person name="Wilken P.M."/>
            <person name="An Z."/>
            <person name="de Beer Z.W."/>
            <person name="De Vos L."/>
            <person name="Chen L."/>
            <person name="Duong T.A."/>
            <person name="Gao Y."/>
            <person name="Hammerbacher A."/>
            <person name="Kikkert J.R."/>
            <person name="Li Y."/>
            <person name="Li H."/>
            <person name="Li K."/>
            <person name="Li Q."/>
            <person name="Liu X."/>
            <person name="Ma X."/>
            <person name="Naidoo K."/>
            <person name="Pethybridge S.J."/>
            <person name="Sun J."/>
            <person name="Steenkamp E.T."/>
            <person name="van der Nest M.A."/>
            <person name="van Wyk S."/>
            <person name="Wingfield M.J."/>
            <person name="Xiong C."/>
            <person name="Yue Q."/>
            <person name="Zhang X."/>
        </authorList>
    </citation>
    <scope>NUCLEOTIDE SEQUENCE [LARGE SCALE GENOMIC DNA]</scope>
    <source>
        <strain evidence="2 3">BP6252</strain>
    </source>
</reference>
<feature type="compositionally biased region" description="Basic and acidic residues" evidence="1">
    <location>
        <begin position="307"/>
        <end position="318"/>
    </location>
</feature>
<dbReference type="Proteomes" id="UP000256645">
    <property type="component" value="Unassembled WGS sequence"/>
</dbReference>
<feature type="compositionally biased region" description="Polar residues" evidence="1">
    <location>
        <begin position="16"/>
        <end position="27"/>
    </location>
</feature>
<feature type="compositionally biased region" description="Polar residues" evidence="1">
    <location>
        <begin position="325"/>
        <end position="339"/>
    </location>
</feature>
<feature type="compositionally biased region" description="Acidic residues" evidence="1">
    <location>
        <begin position="258"/>
        <end position="268"/>
    </location>
</feature>
<keyword evidence="3" id="KW-1185">Reference proteome</keyword>
<feature type="region of interest" description="Disordered" evidence="1">
    <location>
        <begin position="591"/>
        <end position="624"/>
    </location>
</feature>
<feature type="region of interest" description="Disordered" evidence="1">
    <location>
        <begin position="560"/>
        <end position="579"/>
    </location>
</feature>
<sequence>MADPSNLPSKRKRTPPITSISNNTDLTSRLGFPASDKISSRPSSESRTFTKRLREAVRSYPAEGPLDTLLQGWDDHQVRRTLAKVANNFLDISGKEYWSSERTFNKDSALKLSLPDDRETCVKKTPISAANNTLTIPSIAKLLVQIMYNQNYHAKTNKIQAQKRAQAEAIDQSASESAAQESFAVNQDPRIVLGNDESSSLFNTSHTTGQASPVAGRKSGLDKTFQTMLDRLDVTAPVSRSRESSGSTADNPCVILSGDDDVDNDGKDDDNALYRTSNHHEYTSKLPHSSISAVLDLSQEKSKKRKSADQHISNESHRKEKAQKPSYTNDSLESSSLPTNHRHGERDSCFSEASNSSIRGKRLVLQGMNVGYGRLGTGRSPSAHIPARSQILSHCIAPIAKMVPSPQARAASQRNSIETMTGIYPSGHHEQSPLSSSLFGEVDTEAISALSDGETDMLDEEGLDMPSPTDTDPFSPQRHHSTFLIAPENDQQESINDVAETADDIQLGFIPRAASLSPELVGIPEVDNIEARSSPAGYVDSMGAAQFPEGVEAHEETIGYEEPTNHEEPTDHEELASHEEPTVHVQILETSQQPKGPTVGSPPLNTTPDQKAAEQPISLDTDNERKVSCQSAANKPKRPKTLVSHWVAYKKDRSTHWAQGQTQDVPLMTFITNMSEFIQKPSNLFESMNISVGTVKAIREDMDVCKDDEGAWRIAQQMIEKGVMDVQALNTADPKADQSASIRVTPYFATYEEYLDEEKEILIY</sequence>
<evidence type="ECO:0000313" key="2">
    <source>
        <dbReference type="EMBL" id="RDW89116.1"/>
    </source>
</evidence>
<protein>
    <submittedName>
        <fullName evidence="2">Uncharacterized protein</fullName>
    </submittedName>
</protein>
<dbReference type="AlphaFoldDB" id="A0A3D8SS27"/>
<gene>
    <name evidence="2" type="ORF">BP6252_01148</name>
</gene>
<proteinExistence type="predicted"/>
<dbReference type="OrthoDB" id="10378632at2759"/>
<organism evidence="2 3">
    <name type="scientific">Coleophoma cylindrospora</name>
    <dbReference type="NCBI Taxonomy" id="1849047"/>
    <lineage>
        <taxon>Eukaryota</taxon>
        <taxon>Fungi</taxon>
        <taxon>Dikarya</taxon>
        <taxon>Ascomycota</taxon>
        <taxon>Pezizomycotina</taxon>
        <taxon>Leotiomycetes</taxon>
        <taxon>Helotiales</taxon>
        <taxon>Dermateaceae</taxon>
        <taxon>Coleophoma</taxon>
    </lineage>
</organism>
<feature type="region of interest" description="Disordered" evidence="1">
    <location>
        <begin position="236"/>
        <end position="354"/>
    </location>
</feature>
<feature type="region of interest" description="Disordered" evidence="1">
    <location>
        <begin position="196"/>
        <end position="219"/>
    </location>
</feature>
<feature type="region of interest" description="Disordered" evidence="1">
    <location>
        <begin position="1"/>
        <end position="49"/>
    </location>
</feature>